<evidence type="ECO:0000313" key="1">
    <source>
        <dbReference type="EMBL" id="BCA96493.1"/>
    </source>
</evidence>
<reference evidence="1" key="1">
    <citation type="journal article" date="2020" name="Microbiol. Resour. Announc.">
        <title>Complete Genome Sequence of Novel Psychrotolerant Legionella Strain TUM19329, Isolated from Antarctic Lake Sediment.</title>
        <authorList>
            <person name="Shimada S."/>
            <person name="Nakai R."/>
            <person name="Aoki K."/>
            <person name="Shimoeda N."/>
            <person name="Ohno G."/>
            <person name="Miyazaki Y."/>
            <person name="Kudoh S."/>
            <person name="Imura S."/>
            <person name="Watanabe K."/>
            <person name="Ishii Y."/>
            <person name="Tateda K."/>
        </authorList>
    </citation>
    <scope>NUCLEOTIDE SEQUENCE [LARGE SCALE GENOMIC DNA]</scope>
    <source>
        <strain evidence="1">TUM19329</strain>
    </source>
</reference>
<keyword evidence="2" id="KW-1185">Reference proteome</keyword>
<dbReference type="EMBL" id="AP022839">
    <property type="protein sequence ID" value="BCA96493.1"/>
    <property type="molecule type" value="Genomic_DNA"/>
</dbReference>
<proteinExistence type="predicted"/>
<dbReference type="AlphaFoldDB" id="A0A6F8T8F6"/>
<name>A0A6F8T8F6_9GAMM</name>
<protein>
    <submittedName>
        <fullName evidence="1">Uncharacterized protein</fullName>
    </submittedName>
</protein>
<dbReference type="KEGG" id="lant:TUM19329_28540"/>
<accession>A0A6F8T8F6</accession>
<dbReference type="Proteomes" id="UP000502894">
    <property type="component" value="Chromosome"/>
</dbReference>
<gene>
    <name evidence="1" type="ORF">TUM19329_28540</name>
</gene>
<organism evidence="1 2">
    <name type="scientific">Legionella antarctica</name>
    <dbReference type="NCBI Taxonomy" id="2708020"/>
    <lineage>
        <taxon>Bacteria</taxon>
        <taxon>Pseudomonadati</taxon>
        <taxon>Pseudomonadota</taxon>
        <taxon>Gammaproteobacteria</taxon>
        <taxon>Legionellales</taxon>
        <taxon>Legionellaceae</taxon>
        <taxon>Legionella</taxon>
    </lineage>
</organism>
<sequence>MLTRAARISPGSVADTYPAILTGYNIKVTFFDSGNKRKWDNEEQEQEQTPKKYCF</sequence>
<evidence type="ECO:0000313" key="2">
    <source>
        <dbReference type="Proteomes" id="UP000502894"/>
    </source>
</evidence>